<keyword evidence="5" id="KW-1185">Reference proteome</keyword>
<dbReference type="InterPro" id="IPR014862">
    <property type="entry name" value="TrwC"/>
</dbReference>
<feature type="coiled-coil region" evidence="1">
    <location>
        <begin position="1283"/>
        <end position="1310"/>
    </location>
</feature>
<proteinExistence type="predicted"/>
<dbReference type="NCBIfam" id="NF041492">
    <property type="entry name" value="MobF"/>
    <property type="match status" value="1"/>
</dbReference>
<feature type="compositionally biased region" description="Acidic residues" evidence="2">
    <location>
        <begin position="1374"/>
        <end position="1384"/>
    </location>
</feature>
<name>A0ABS6UZK1_9PSEU</name>
<reference evidence="4 5" key="1">
    <citation type="submission" date="2020-11" db="EMBL/GenBank/DDBJ databases">
        <title>Pseudonocardia abyssalis sp. nov. and Pseudonocardia oceani sp. nov., description and phylogenomic analysis of two novel actinomycetes isolated from the deep Southern Ocean.</title>
        <authorList>
            <person name="Parra J."/>
        </authorList>
    </citation>
    <scope>NUCLEOTIDE SEQUENCE [LARGE SCALE GENOMIC DNA]</scope>
    <source>
        <strain evidence="4 5">KRD-168</strain>
    </source>
</reference>
<feature type="compositionally biased region" description="Basic and acidic residues" evidence="2">
    <location>
        <begin position="1329"/>
        <end position="1347"/>
    </location>
</feature>
<dbReference type="EMBL" id="JADQDK010000001">
    <property type="protein sequence ID" value="MBW0137673.1"/>
    <property type="molecule type" value="Genomic_DNA"/>
</dbReference>
<keyword evidence="1" id="KW-0175">Coiled coil</keyword>
<evidence type="ECO:0000256" key="2">
    <source>
        <dbReference type="SAM" id="MobiDB-lite"/>
    </source>
</evidence>
<evidence type="ECO:0000313" key="5">
    <source>
        <dbReference type="Proteomes" id="UP000694287"/>
    </source>
</evidence>
<feature type="compositionally biased region" description="Basic and acidic residues" evidence="2">
    <location>
        <begin position="1453"/>
        <end position="1478"/>
    </location>
</feature>
<organism evidence="4 5">
    <name type="scientific">Pseudonocardia abyssalis</name>
    <dbReference type="NCBI Taxonomy" id="2792008"/>
    <lineage>
        <taxon>Bacteria</taxon>
        <taxon>Bacillati</taxon>
        <taxon>Actinomycetota</taxon>
        <taxon>Actinomycetes</taxon>
        <taxon>Pseudonocardiales</taxon>
        <taxon>Pseudonocardiaceae</taxon>
        <taxon>Pseudonocardia</taxon>
    </lineage>
</organism>
<feature type="compositionally biased region" description="Low complexity" evidence="2">
    <location>
        <begin position="1386"/>
        <end position="1396"/>
    </location>
</feature>
<accession>A0ABS6UZK1</accession>
<dbReference type="Proteomes" id="UP000694287">
    <property type="component" value="Unassembled WGS sequence"/>
</dbReference>
<feature type="compositionally biased region" description="Basic and acidic residues" evidence="2">
    <location>
        <begin position="1397"/>
        <end position="1413"/>
    </location>
</feature>
<gene>
    <name evidence="4" type="ORF">I4I81_25920</name>
</gene>
<evidence type="ECO:0000313" key="4">
    <source>
        <dbReference type="EMBL" id="MBW0137673.1"/>
    </source>
</evidence>
<feature type="compositionally biased region" description="Basic and acidic residues" evidence="2">
    <location>
        <begin position="1356"/>
        <end position="1370"/>
    </location>
</feature>
<evidence type="ECO:0000256" key="1">
    <source>
        <dbReference type="SAM" id="Coils"/>
    </source>
</evidence>
<protein>
    <submittedName>
        <fullName evidence="4">Relaxase domain-containing protein</fullName>
    </submittedName>
</protein>
<comment type="caution">
    <text evidence="4">The sequence shown here is derived from an EMBL/GenBank/DDBJ whole genome shotgun (WGS) entry which is preliminary data.</text>
</comment>
<feature type="region of interest" description="Disordered" evidence="2">
    <location>
        <begin position="1329"/>
        <end position="1434"/>
    </location>
</feature>
<feature type="region of interest" description="Disordered" evidence="2">
    <location>
        <begin position="1453"/>
        <end position="1508"/>
    </location>
</feature>
<dbReference type="Pfam" id="PF13604">
    <property type="entry name" value="AAA_30"/>
    <property type="match status" value="1"/>
</dbReference>
<dbReference type="RefSeq" id="WP_218601029.1">
    <property type="nucleotide sequence ID" value="NZ_JADQDJ010000009.1"/>
</dbReference>
<feature type="domain" description="TrwC relaxase" evidence="3">
    <location>
        <begin position="8"/>
        <end position="370"/>
    </location>
</feature>
<evidence type="ECO:0000259" key="3">
    <source>
        <dbReference type="Pfam" id="PF08751"/>
    </source>
</evidence>
<sequence length="1508" mass="162587">MLSVHRGHSVRYLTDEVAKAREGYYTGAVAAGEPPGQWWGQGAQTLGLTGEVDADLMEAVYTRLLDPRDPAAHDRATWDEAEALATGHRKYRSAEQIYASLLDARPDAGPEERAALRAQAGRSARQAVSFIDVTFSAPKSVTVTGLAFERAANDARTRGDVEAAQAWDTHSQAVEDAMMAGVRAGLAYLQEHAGYSRVGHHGGGSGRWIDAHEFVVAQFFQHDSRERDPQWHIHNAILNRVLCADGVWRGVDGRAIDEHKAAAGAIAERVMEAHLAQSLGVRTETRPDGKAREVVGVDRGLMDLYSSRRAQIGPKAAELIRQFSAAQGREPSPYEKVVIHEQATLVTRKAKSHDGETREEQFTRWEEMARGRVTGGLTTLAEQLVARAQDPGEDAEFSPRDVIERAVADISATRAHYSRSDMIQAVSNALPGHLGVAPEDVEPLLMGLTDAALDLAQRLTPVEDAAALPDELRLANGESVYARHGSVRYSTPGQLAAERSLIAAAVQRGAHRLTEDRVDEVCGRFAESGTRLGPDQEAALRGVLTSGAQVEVLTAAAGTGKSFVVGAIAGTWTDPEGDPDDELPRRVFGLAPYQNAAEVLAGEGLATKNVRAWLATQNRIDRTRPGQNATGPTGDDEAWRLRRGDLVVVDEAGTAETGDLVAIHARCQTAGAKLLLVGDPRQLTAIGPGGALADIGEHGITYQLSEVRRFDNAWEGPASLRLRDGDPDVLAEYAKRGRLVDGGTAEQAEAAASRAWLADTLDGRESLLMVGTNATAARVAAGLRSELVRLGRVEEDGVPLGEGPALADWRGSVAGVGDLVQARTLAWHLRGFEGNTAAPITRRTYRVLATRPDGGLTVAPVDRAAEDGERNAWGEILGAPMQLPGTYVRDHVSLGYASTKDAAQGRNVDTSHSVIGPGTDAAGLYVPATRGRERNTIYAVTRHLAPDAETGETFDIAERTPEAVLADGLANLREDRSAQAEQAHAETEARSVMTQVDRIADLIREVNAGRTASTLDRLAAGGHLTPHERGLLAADDAFGSLERLLRTAELAGHDADQVLTDAIESRSLMGADSPAQVIHHRITHALNGRLTPHLSGGAADLIPHHLRDAADALPVDEKRATRLHQLADAADTRRHELGALTAEQAPVWAIDALGPVPDPEQVVARQDWEHRAGWAAAYRELVDHTDEHDPLGNAPGKGRAEHAVMFRAAHEALALVDAGAEEANLSDGALRSRVRAYERELTWAPRWVDDELAAAHQAHSRATTDATVWTARADAPDTDSADATRLRVDAEGARAEAARLAEQITQLEVADEARTRWFTHTAITRDRAERSTVELKARGVDPDHPADRTTGPEWLALHRAEQEDRERDQPVTESDVDERWDDEQISPTRPDTSRTPPEQDRIETEVPDARDVSTVDPTEAADPTQRRRVRPVDETTVAVHRAQLSLAEIAQREAADAAREESDASARDAAESARRAELTDWSAEAGYEGYGADGSGQVDDAPVLSRDE</sequence>
<dbReference type="Pfam" id="PF08751">
    <property type="entry name" value="TrwC"/>
    <property type="match status" value="1"/>
</dbReference>